<organism evidence="1 2">
    <name type="scientific">Amantichitinum ursilacus</name>
    <dbReference type="NCBI Taxonomy" id="857265"/>
    <lineage>
        <taxon>Bacteria</taxon>
        <taxon>Pseudomonadati</taxon>
        <taxon>Pseudomonadota</taxon>
        <taxon>Betaproteobacteria</taxon>
        <taxon>Neisseriales</taxon>
        <taxon>Chitinibacteraceae</taxon>
        <taxon>Amantichitinum</taxon>
    </lineage>
</organism>
<keyword evidence="2" id="KW-1185">Reference proteome</keyword>
<name>A0A0N0GM14_9NEIS</name>
<protein>
    <recommendedName>
        <fullName evidence="3">DUF4279 domain-containing protein</fullName>
    </recommendedName>
</protein>
<gene>
    <name evidence="1" type="ORF">WG78_16820</name>
</gene>
<comment type="caution">
    <text evidence="1">The sequence shown here is derived from an EMBL/GenBank/DDBJ whole genome shotgun (WGS) entry which is preliminary data.</text>
</comment>
<evidence type="ECO:0000313" key="1">
    <source>
        <dbReference type="EMBL" id="KPC50487.1"/>
    </source>
</evidence>
<accession>A0A0N0GM14</accession>
<dbReference type="Proteomes" id="UP000037939">
    <property type="component" value="Unassembled WGS sequence"/>
</dbReference>
<dbReference type="AlphaFoldDB" id="A0A0N0GM14"/>
<reference evidence="1 2" key="1">
    <citation type="submission" date="2015-07" db="EMBL/GenBank/DDBJ databases">
        <title>Draft genome sequence of the Amantichitinum ursilacus IGB-41, a new chitin-degrading bacterium.</title>
        <authorList>
            <person name="Kirstahler P."/>
            <person name="Guenther M."/>
            <person name="Grumaz C."/>
            <person name="Rupp S."/>
            <person name="Zibek S."/>
            <person name="Sohn K."/>
        </authorList>
    </citation>
    <scope>NUCLEOTIDE SEQUENCE [LARGE SCALE GENOMIC DNA]</scope>
    <source>
        <strain evidence="1 2">IGB-41</strain>
    </source>
</reference>
<dbReference type="RefSeq" id="WP_053938978.1">
    <property type="nucleotide sequence ID" value="NZ_LAQT01000028.1"/>
</dbReference>
<proteinExistence type="predicted"/>
<dbReference type="EMBL" id="LAQT01000028">
    <property type="protein sequence ID" value="KPC50487.1"/>
    <property type="molecule type" value="Genomic_DNA"/>
</dbReference>
<evidence type="ECO:0008006" key="3">
    <source>
        <dbReference type="Google" id="ProtNLM"/>
    </source>
</evidence>
<sequence length="127" mass="14653">MINMYATLMLSGEKFVPEDILHLVQSGDDVNIRKKGALGSRGRYKFKPFPKSSFHLTGDLLRVLDFIEKINEIDVELDKKIIYITVAYKNQCNFELSPEILLRLSRLELPFGITCYEDQNLIDEDVP</sequence>
<evidence type="ECO:0000313" key="2">
    <source>
        <dbReference type="Proteomes" id="UP000037939"/>
    </source>
</evidence>
<dbReference type="OrthoDB" id="9794326at2"/>